<reference evidence="1 2" key="1">
    <citation type="journal article" date="2022" name="bioRxiv">
        <title>An ancient truncated duplication of the anti-Mullerian hormone receptor type 2 gene is a potential conserved master sex determinant in the Pangasiidae catfish family.</title>
        <authorList>
            <person name="Wen M."/>
            <person name="Pan Q."/>
            <person name="Jouanno E."/>
            <person name="Montfort J."/>
            <person name="Zahm M."/>
            <person name="Cabau C."/>
            <person name="Klopp C."/>
            <person name="Iampietro C."/>
            <person name="Roques C."/>
            <person name="Bouchez O."/>
            <person name="Castinel A."/>
            <person name="Donnadieu C."/>
            <person name="Parrinello H."/>
            <person name="Poncet C."/>
            <person name="Belmonte E."/>
            <person name="Gautier V."/>
            <person name="Avarre J.-C."/>
            <person name="Dugue R."/>
            <person name="Gustiano R."/>
            <person name="Ha T.T.T."/>
            <person name="Campet M."/>
            <person name="Sriphairoj K."/>
            <person name="Ribolli J."/>
            <person name="de Almeida F.L."/>
            <person name="Desvignes T."/>
            <person name="Postlethwait J.H."/>
            <person name="Bucao C.F."/>
            <person name="Robinson-Rechavi M."/>
            <person name="Bobe J."/>
            <person name="Herpin A."/>
            <person name="Guiguen Y."/>
        </authorList>
    </citation>
    <scope>NUCLEOTIDE SEQUENCE [LARGE SCALE GENOMIC DNA]</scope>
    <source>
        <strain evidence="1">YG-Dec2019</strain>
    </source>
</reference>
<evidence type="ECO:0000313" key="2">
    <source>
        <dbReference type="Proteomes" id="UP000829447"/>
    </source>
</evidence>
<dbReference type="Proteomes" id="UP000829447">
    <property type="component" value="Linkage Group LG26"/>
</dbReference>
<keyword evidence="2" id="KW-1185">Reference proteome</keyword>
<comment type="caution">
    <text evidence="1">The sequence shown here is derived from an EMBL/GenBank/DDBJ whole genome shotgun (WGS) entry which is preliminary data.</text>
</comment>
<sequence length="585" mass="64181">MQAATAVLYRDKVIAPLLSLLMSSVNPPKRVSVSISPSGEIVEGSSVTLTCSSDANPLVQTYTWYKGTTFKRTGQTYTISSISSEDSGDYTCQARNKHGLQSSTAASLKVLYPPKRVSVSISPSGEIVEGSSVTLTCSSDANPPVHDYTWYKGTTFKRTGKTYTISSISSEDSGEYKCKVRNRYGEKYSDGATLNVLYPPTRVSVSISPSGEIVEGSSVTLTCSSDANPVEYTWFKGTLFKSKEKTYTINKISSEDSGEYKCKSSNQYGEKYSDGATLNILHAPKNISVSISPSGEIVEGSSVTLTCSSDANPPVQTYTWYKVNESSPVGSGQSYSLTLSFSNSGRFYCVAQNKYGNQTAAAVPLTLKGVPISSMATVRKSRHLSAESIATDLQTLCGFQISSRTVCRELHGMGFHGRAAASKPYITKCNAKRRMQWCKARRHWTLEQWRCVLWSDESRFSVWQSDGRVWVWRLPGERYLPDCIVPSVKCGGGGIMVWGCFSGVGLGLLVPVKGTLNASAYQDILENFMLPTLWEQFGDGPFLFQHDCAPVHKARSIKTWMSEFGVKELDWPAQSPDLNPIERMN</sequence>
<organism evidence="1 2">
    <name type="scientific">Pangasianodon gigas</name>
    <name type="common">Mekong giant catfish</name>
    <name type="synonym">Pangasius gigas</name>
    <dbReference type="NCBI Taxonomy" id="30993"/>
    <lineage>
        <taxon>Eukaryota</taxon>
        <taxon>Metazoa</taxon>
        <taxon>Chordata</taxon>
        <taxon>Craniata</taxon>
        <taxon>Vertebrata</taxon>
        <taxon>Euteleostomi</taxon>
        <taxon>Actinopterygii</taxon>
        <taxon>Neopterygii</taxon>
        <taxon>Teleostei</taxon>
        <taxon>Ostariophysi</taxon>
        <taxon>Siluriformes</taxon>
        <taxon>Pangasiidae</taxon>
        <taxon>Pangasianodon</taxon>
    </lineage>
</organism>
<evidence type="ECO:0000313" key="1">
    <source>
        <dbReference type="EMBL" id="MCI4393959.1"/>
    </source>
</evidence>
<gene>
    <name evidence="1" type="ORF">PGIGA_G00163860</name>
</gene>
<name>A0ACC5XRV7_PANGG</name>
<dbReference type="EMBL" id="CM040479">
    <property type="protein sequence ID" value="MCI4393959.1"/>
    <property type="molecule type" value="Genomic_DNA"/>
</dbReference>
<proteinExistence type="predicted"/>
<accession>A0ACC5XRV7</accession>
<protein>
    <submittedName>
        <fullName evidence="1">Uncharacterized protein</fullName>
    </submittedName>
</protein>